<evidence type="ECO:0000313" key="7">
    <source>
        <dbReference type="RefSeq" id="XP_024887688.1"/>
    </source>
</evidence>
<protein>
    <recommendedName>
        <fullName evidence="3">Nucleolar protein 16</fullName>
    </recommendedName>
</protein>
<comment type="similarity">
    <text evidence="2">Belongs to the NOP16 family.</text>
</comment>
<gene>
    <name evidence="7 8" type="primary">LOC112464752</name>
</gene>
<name>A0A6J1R0N4_9HYME</name>
<dbReference type="RefSeq" id="XP_024887688.1">
    <property type="nucleotide sequence ID" value="XM_025031920.1"/>
</dbReference>
<dbReference type="GO" id="GO:0042273">
    <property type="term" value="P:ribosomal large subunit biogenesis"/>
    <property type="evidence" value="ECO:0007669"/>
    <property type="project" value="TreeGrafter"/>
</dbReference>
<evidence type="ECO:0000313" key="8">
    <source>
        <dbReference type="RefSeq" id="XP_024887697.1"/>
    </source>
</evidence>
<dbReference type="GO" id="GO:0005730">
    <property type="term" value="C:nucleolus"/>
    <property type="evidence" value="ECO:0007669"/>
    <property type="project" value="UniProtKB-SubCell"/>
</dbReference>
<dbReference type="GeneID" id="112464752"/>
<evidence type="ECO:0000256" key="4">
    <source>
        <dbReference type="ARBA" id="ARBA00023242"/>
    </source>
</evidence>
<proteinExistence type="inferred from homology"/>
<dbReference type="AlphaFoldDB" id="A0A6J1R0N4"/>
<evidence type="ECO:0000256" key="5">
    <source>
        <dbReference type="SAM" id="MobiDB-lite"/>
    </source>
</evidence>
<evidence type="ECO:0000256" key="1">
    <source>
        <dbReference type="ARBA" id="ARBA00004604"/>
    </source>
</evidence>
<feature type="compositionally biased region" description="Basic residues" evidence="5">
    <location>
        <begin position="1"/>
        <end position="28"/>
    </location>
</feature>
<evidence type="ECO:0000256" key="2">
    <source>
        <dbReference type="ARBA" id="ARBA00008479"/>
    </source>
</evidence>
<comment type="subcellular location">
    <subcellularLocation>
        <location evidence="1">Nucleus</location>
        <location evidence="1">Nucleolus</location>
    </subcellularLocation>
</comment>
<dbReference type="PANTHER" id="PTHR13243">
    <property type="entry name" value="HSPC111 PROTEIN-RELATED"/>
    <property type="match status" value="1"/>
</dbReference>
<dbReference type="InterPro" id="IPR019002">
    <property type="entry name" value="Ribosome_biogenesis_Nop16"/>
</dbReference>
<organism evidence="6 7">
    <name type="scientific">Temnothorax curvispinosus</name>
    <dbReference type="NCBI Taxonomy" id="300111"/>
    <lineage>
        <taxon>Eukaryota</taxon>
        <taxon>Metazoa</taxon>
        <taxon>Ecdysozoa</taxon>
        <taxon>Arthropoda</taxon>
        <taxon>Hexapoda</taxon>
        <taxon>Insecta</taxon>
        <taxon>Pterygota</taxon>
        <taxon>Neoptera</taxon>
        <taxon>Endopterygota</taxon>
        <taxon>Hymenoptera</taxon>
        <taxon>Apocrita</taxon>
        <taxon>Aculeata</taxon>
        <taxon>Formicoidea</taxon>
        <taxon>Formicidae</taxon>
        <taxon>Myrmicinae</taxon>
        <taxon>Temnothorax</taxon>
    </lineage>
</organism>
<dbReference type="PANTHER" id="PTHR13243:SF1">
    <property type="entry name" value="NUCLEOLAR PROTEIN 16"/>
    <property type="match status" value="1"/>
</dbReference>
<keyword evidence="4" id="KW-0539">Nucleus</keyword>
<sequence>MKIKKIRKLKRKKKFNPNVNRKRMRDKLRKLPEIPCDQIKKAWENKMSTRVNLKKMGLAYDPNEAVRIPNVKHEMLEEAKRKVAGNEDSEHKSEKMKVAAAKSYVAEKLEAEAKAPRERFLKLPKGQAQFLTYLITKYGEDYKAMSRDKKNHDQLTWKQIRAKVKMFKGIPEQYNKFVQNSDVQVES</sequence>
<reference evidence="7 8" key="1">
    <citation type="submission" date="2025-04" db="UniProtKB">
        <authorList>
            <consortium name="RefSeq"/>
        </authorList>
    </citation>
    <scope>IDENTIFICATION</scope>
    <source>
        <tissue evidence="7 8">Whole body</tissue>
    </source>
</reference>
<dbReference type="OrthoDB" id="285729at2759"/>
<feature type="region of interest" description="Disordered" evidence="5">
    <location>
        <begin position="1"/>
        <end position="31"/>
    </location>
</feature>
<dbReference type="RefSeq" id="XP_024887697.1">
    <property type="nucleotide sequence ID" value="XM_025031929.1"/>
</dbReference>
<accession>A0A6J1R0N4</accession>
<keyword evidence="6" id="KW-1185">Reference proteome</keyword>
<dbReference type="Proteomes" id="UP000504618">
    <property type="component" value="Unplaced"/>
</dbReference>
<dbReference type="Pfam" id="PF09420">
    <property type="entry name" value="Nop16"/>
    <property type="match status" value="1"/>
</dbReference>
<evidence type="ECO:0000256" key="3">
    <source>
        <dbReference type="ARBA" id="ARBA00015522"/>
    </source>
</evidence>
<evidence type="ECO:0000313" key="6">
    <source>
        <dbReference type="Proteomes" id="UP000504618"/>
    </source>
</evidence>